<proteinExistence type="predicted"/>
<evidence type="ECO:0000313" key="8">
    <source>
        <dbReference type="Proteomes" id="UP000013085"/>
    </source>
</evidence>
<keyword evidence="4 6" id="KW-0472">Membrane</keyword>
<reference evidence="7 8" key="1">
    <citation type="submission" date="2013-01" db="EMBL/GenBank/DDBJ databases">
        <title>The Genome Sequence of Clostridium clostridioforme 90A8.</title>
        <authorList>
            <consortium name="The Broad Institute Genome Sequencing Platform"/>
            <person name="Earl A."/>
            <person name="Ward D."/>
            <person name="Feldgarden M."/>
            <person name="Gevers D."/>
            <person name="Courvalin P."/>
            <person name="Lambert T."/>
            <person name="Walker B."/>
            <person name="Young S.K."/>
            <person name="Zeng Q."/>
            <person name="Gargeya S."/>
            <person name="Fitzgerald M."/>
            <person name="Haas B."/>
            <person name="Abouelleil A."/>
            <person name="Alvarado L."/>
            <person name="Arachchi H.M."/>
            <person name="Berlin A.M."/>
            <person name="Chapman S.B."/>
            <person name="Dewar J."/>
            <person name="Goldberg J."/>
            <person name="Griggs A."/>
            <person name="Gujja S."/>
            <person name="Hansen M."/>
            <person name="Howarth C."/>
            <person name="Imamovic A."/>
            <person name="Larimer J."/>
            <person name="McCowan C."/>
            <person name="Murphy C."/>
            <person name="Neiman D."/>
            <person name="Pearson M."/>
            <person name="Priest M."/>
            <person name="Roberts A."/>
            <person name="Saif S."/>
            <person name="Shea T."/>
            <person name="Sisk P."/>
            <person name="Sykes S."/>
            <person name="Wortman J."/>
            <person name="Nusbaum C."/>
            <person name="Birren B."/>
        </authorList>
    </citation>
    <scope>NUCLEOTIDE SEQUENCE [LARGE SCALE GENOMIC DNA]</scope>
    <source>
        <strain evidence="7 8">90A8</strain>
    </source>
</reference>
<feature type="compositionally biased region" description="Basic and acidic residues" evidence="5">
    <location>
        <begin position="26"/>
        <end position="36"/>
    </location>
</feature>
<keyword evidence="2 6" id="KW-0812">Transmembrane</keyword>
<dbReference type="SUPFAM" id="SSF90123">
    <property type="entry name" value="ABC transporter transmembrane region"/>
    <property type="match status" value="1"/>
</dbReference>
<evidence type="ECO:0000256" key="3">
    <source>
        <dbReference type="ARBA" id="ARBA00022989"/>
    </source>
</evidence>
<organism evidence="7 8">
    <name type="scientific">[Clostridium] clostridioforme 90A8</name>
    <dbReference type="NCBI Taxonomy" id="999408"/>
    <lineage>
        <taxon>Bacteria</taxon>
        <taxon>Bacillati</taxon>
        <taxon>Bacillota</taxon>
        <taxon>Clostridia</taxon>
        <taxon>Lachnospirales</taxon>
        <taxon>Lachnospiraceae</taxon>
        <taxon>Enterocloster</taxon>
    </lineage>
</organism>
<evidence type="ECO:0000256" key="6">
    <source>
        <dbReference type="SAM" id="Phobius"/>
    </source>
</evidence>
<dbReference type="GO" id="GO:0005886">
    <property type="term" value="C:plasma membrane"/>
    <property type="evidence" value="ECO:0007669"/>
    <property type="project" value="UniProtKB-SubCell"/>
</dbReference>
<comment type="subcellular location">
    <subcellularLocation>
        <location evidence="1">Cell membrane</location>
        <topology evidence="1">Multi-pass membrane protein</topology>
    </subcellularLocation>
</comment>
<feature type="region of interest" description="Disordered" evidence="5">
    <location>
        <begin position="1"/>
        <end position="36"/>
    </location>
</feature>
<evidence type="ECO:0000256" key="5">
    <source>
        <dbReference type="SAM" id="MobiDB-lite"/>
    </source>
</evidence>
<dbReference type="EMBL" id="AGYR01000033">
    <property type="protein sequence ID" value="ENZ13371.1"/>
    <property type="molecule type" value="Genomic_DNA"/>
</dbReference>
<evidence type="ECO:0000313" key="7">
    <source>
        <dbReference type="EMBL" id="ENZ13371.1"/>
    </source>
</evidence>
<dbReference type="Proteomes" id="UP000013085">
    <property type="component" value="Unassembled WGS sequence"/>
</dbReference>
<dbReference type="HOGENOM" id="CLU_1871803_0_0_9"/>
<dbReference type="Gene3D" id="1.20.1560.10">
    <property type="entry name" value="ABC transporter type 1, transmembrane domain"/>
    <property type="match status" value="1"/>
</dbReference>
<accession>A0A0E2H9L3</accession>
<feature type="compositionally biased region" description="Basic residues" evidence="5">
    <location>
        <begin position="8"/>
        <end position="19"/>
    </location>
</feature>
<sequence>MMGERQSGKKKQSSKKNQKSRQIQSGRKEQATETKESIRVLGRVIRYMAVNYKLAVAAVLSCIILSAAATLKGMVFIQSLVDDYIRPLAKQASMGNMAPDFSPLAEALCGLAALYFTGILAAYAYNRIMVTQDGAP</sequence>
<feature type="transmembrane region" description="Helical" evidence="6">
    <location>
        <begin position="101"/>
        <end position="125"/>
    </location>
</feature>
<dbReference type="GeneID" id="89538362"/>
<dbReference type="RefSeq" id="WP_002588215.1">
    <property type="nucleotide sequence ID" value="NZ_KB851022.1"/>
</dbReference>
<dbReference type="AlphaFoldDB" id="A0A0E2H9L3"/>
<evidence type="ECO:0000256" key="2">
    <source>
        <dbReference type="ARBA" id="ARBA00022692"/>
    </source>
</evidence>
<comment type="caution">
    <text evidence="7">The sequence shown here is derived from an EMBL/GenBank/DDBJ whole genome shotgun (WGS) entry which is preliminary data.</text>
</comment>
<protein>
    <submittedName>
        <fullName evidence="7">Uncharacterized protein</fullName>
    </submittedName>
</protein>
<gene>
    <name evidence="7" type="ORF">HMPREF1090_02876</name>
</gene>
<dbReference type="InterPro" id="IPR036640">
    <property type="entry name" value="ABC1_TM_sf"/>
</dbReference>
<feature type="transmembrane region" description="Helical" evidence="6">
    <location>
        <begin position="54"/>
        <end position="81"/>
    </location>
</feature>
<evidence type="ECO:0000256" key="1">
    <source>
        <dbReference type="ARBA" id="ARBA00004651"/>
    </source>
</evidence>
<dbReference type="GO" id="GO:0005524">
    <property type="term" value="F:ATP binding"/>
    <property type="evidence" value="ECO:0007669"/>
    <property type="project" value="InterPro"/>
</dbReference>
<dbReference type="PATRIC" id="fig|999408.3.peg.3108"/>
<keyword evidence="3 6" id="KW-1133">Transmembrane helix</keyword>
<evidence type="ECO:0000256" key="4">
    <source>
        <dbReference type="ARBA" id="ARBA00023136"/>
    </source>
</evidence>
<name>A0A0E2H9L3_9FIRM</name>